<feature type="region of interest" description="Disordered" evidence="1">
    <location>
        <begin position="208"/>
        <end position="290"/>
    </location>
</feature>
<keyword evidence="2" id="KW-0812">Transmembrane</keyword>
<feature type="transmembrane region" description="Helical" evidence="2">
    <location>
        <begin position="292"/>
        <end position="312"/>
    </location>
</feature>
<proteinExistence type="predicted"/>
<gene>
    <name evidence="3" type="ORF">J4557_05860</name>
</gene>
<sequence>MTAGATVLGIAAMSGVSNADASRPPAHQPSLRLASAAQPAGTREPKARRHPARPAGHRLRAKGPAHKVKVKRAKPTAQPTAKAKPAAPALDLHLTATLAYDRRTNTAGAGLDLGAGVRTPDGEVGLRVRAGANVGLNDATLNAGARVDGNVRTPAGSANLKVRTGGTLSAGRRLISGNTELAAGLAPAGGTPVSAHLNLGACVGGGCEQAPAPPSPPTPPPTEPPTSPLPPSPPAPPAGPTTPPSPSPAPPAPPSAPLLPDLPPAHGGGLGSGVSASAYVPPKGLPFTGTDALPIAALGLAAVTAGVAAIAATRRRAAARES</sequence>
<reference evidence="3 4" key="1">
    <citation type="submission" date="2021-03" db="EMBL/GenBank/DDBJ databases">
        <authorList>
            <person name="Kanchanasin P."/>
            <person name="Saeng-In P."/>
            <person name="Phongsopitanun W."/>
            <person name="Yuki M."/>
            <person name="Kudo T."/>
            <person name="Ohkuma M."/>
            <person name="Tanasupawat S."/>
        </authorList>
    </citation>
    <scope>NUCLEOTIDE SEQUENCE [LARGE SCALE GENOMIC DNA]</scope>
    <source>
        <strain evidence="3 4">L46</strain>
    </source>
</reference>
<feature type="compositionally biased region" description="Pro residues" evidence="1">
    <location>
        <begin position="211"/>
        <end position="263"/>
    </location>
</feature>
<feature type="compositionally biased region" description="Basic residues" evidence="1">
    <location>
        <begin position="46"/>
        <end position="74"/>
    </location>
</feature>
<organism evidence="3 4">
    <name type="scientific">Actinomadura nitritigenes</name>
    <dbReference type="NCBI Taxonomy" id="134602"/>
    <lineage>
        <taxon>Bacteria</taxon>
        <taxon>Bacillati</taxon>
        <taxon>Actinomycetota</taxon>
        <taxon>Actinomycetes</taxon>
        <taxon>Streptosporangiales</taxon>
        <taxon>Thermomonosporaceae</taxon>
        <taxon>Actinomadura</taxon>
    </lineage>
</organism>
<dbReference type="RefSeq" id="WP_208265379.1">
    <property type="nucleotide sequence ID" value="NZ_JAGEOK010000003.1"/>
</dbReference>
<keyword evidence="2" id="KW-0472">Membrane</keyword>
<keyword evidence="2" id="KW-1133">Transmembrane helix</keyword>
<protein>
    <recommendedName>
        <fullName evidence="5">Gram-positive cocci surface proteins LPxTG domain-containing protein</fullName>
    </recommendedName>
</protein>
<comment type="caution">
    <text evidence="3">The sequence shown here is derived from an EMBL/GenBank/DDBJ whole genome shotgun (WGS) entry which is preliminary data.</text>
</comment>
<evidence type="ECO:0008006" key="5">
    <source>
        <dbReference type="Google" id="ProtNLM"/>
    </source>
</evidence>
<evidence type="ECO:0000313" key="3">
    <source>
        <dbReference type="EMBL" id="MBO2437046.1"/>
    </source>
</evidence>
<keyword evidence="4" id="KW-1185">Reference proteome</keyword>
<evidence type="ECO:0000256" key="2">
    <source>
        <dbReference type="SAM" id="Phobius"/>
    </source>
</evidence>
<dbReference type="Proteomes" id="UP000666915">
    <property type="component" value="Unassembled WGS sequence"/>
</dbReference>
<dbReference type="EMBL" id="JAGEOK010000003">
    <property type="protein sequence ID" value="MBO2437046.1"/>
    <property type="molecule type" value="Genomic_DNA"/>
</dbReference>
<name>A0ABS3QT58_9ACTN</name>
<evidence type="ECO:0000256" key="1">
    <source>
        <dbReference type="SAM" id="MobiDB-lite"/>
    </source>
</evidence>
<evidence type="ECO:0000313" key="4">
    <source>
        <dbReference type="Proteomes" id="UP000666915"/>
    </source>
</evidence>
<accession>A0ABS3QT58</accession>
<feature type="region of interest" description="Disordered" evidence="1">
    <location>
        <begin position="16"/>
        <end position="88"/>
    </location>
</feature>
<feature type="compositionally biased region" description="Low complexity" evidence="1">
    <location>
        <begin position="75"/>
        <end position="88"/>
    </location>
</feature>